<dbReference type="KEGG" id="pcav:D3880_19215"/>
<dbReference type="Proteomes" id="UP000265560">
    <property type="component" value="Chromosome"/>
</dbReference>
<proteinExistence type="predicted"/>
<evidence type="ECO:0000313" key="2">
    <source>
        <dbReference type="Proteomes" id="UP000265560"/>
    </source>
</evidence>
<sequence>MPFKLRTFDPVVPRKAIARQQERLSRLQQQFEAVDKHIFRVENGIESLENLSLAALKLHRSGLREDIDRLLSSSRGRLQNQAEEKSAGMMRAFV</sequence>
<evidence type="ECO:0000313" key="1">
    <source>
        <dbReference type="EMBL" id="AYC34363.1"/>
    </source>
</evidence>
<gene>
    <name evidence="1" type="ORF">D3880_19215</name>
</gene>
<name>A0A385Z8K1_9PSED</name>
<organism evidence="1 2">
    <name type="scientific">Pseudomonas cavernae</name>
    <dbReference type="NCBI Taxonomy" id="2320867"/>
    <lineage>
        <taxon>Bacteria</taxon>
        <taxon>Pseudomonadati</taxon>
        <taxon>Pseudomonadota</taxon>
        <taxon>Gammaproteobacteria</taxon>
        <taxon>Pseudomonadales</taxon>
        <taxon>Pseudomonadaceae</taxon>
        <taxon>Pseudomonas</taxon>
    </lineage>
</organism>
<keyword evidence="2" id="KW-1185">Reference proteome</keyword>
<reference evidence="2" key="1">
    <citation type="submission" date="2018-09" db="EMBL/GenBank/DDBJ databases">
        <authorList>
            <person name="Zhu H."/>
        </authorList>
    </citation>
    <scope>NUCLEOTIDE SEQUENCE [LARGE SCALE GENOMIC DNA]</scope>
    <source>
        <strain evidence="2">K2W31S-8</strain>
    </source>
</reference>
<dbReference type="RefSeq" id="WP_119895016.1">
    <property type="nucleotide sequence ID" value="NZ_CP032419.1"/>
</dbReference>
<dbReference type="OrthoDB" id="6901472at2"/>
<dbReference type="EMBL" id="CP032419">
    <property type="protein sequence ID" value="AYC34363.1"/>
    <property type="molecule type" value="Genomic_DNA"/>
</dbReference>
<protein>
    <submittedName>
        <fullName evidence="1">Uncharacterized protein</fullName>
    </submittedName>
</protein>
<accession>A0A385Z8K1</accession>
<dbReference type="AlphaFoldDB" id="A0A385Z8K1"/>